<dbReference type="PROSITE" id="PS01225">
    <property type="entry name" value="CTCK_2"/>
    <property type="match status" value="1"/>
</dbReference>
<evidence type="ECO:0000256" key="11">
    <source>
        <dbReference type="PROSITE-ProRule" id="PRU00039"/>
    </source>
</evidence>
<gene>
    <name evidence="15" type="primary">LOC103189100</name>
</gene>
<dbReference type="GO" id="GO:0030335">
    <property type="term" value="P:positive regulation of cell migration"/>
    <property type="evidence" value="ECO:0007669"/>
    <property type="project" value="TreeGrafter"/>
</dbReference>
<dbReference type="SUPFAM" id="SSF57603">
    <property type="entry name" value="FnI-like domain"/>
    <property type="match status" value="1"/>
</dbReference>
<reference evidence="16" key="2">
    <citation type="journal article" date="2007" name="PLoS Biol.">
        <title>Survey sequencing and comparative analysis of the elephant shark (Callorhinchus milii) genome.</title>
        <authorList>
            <person name="Venkatesh B."/>
            <person name="Kirkness E.F."/>
            <person name="Loh Y.H."/>
            <person name="Halpern A.L."/>
            <person name="Lee A.P."/>
            <person name="Johnson J."/>
            <person name="Dandona N."/>
            <person name="Viswanathan L.D."/>
            <person name="Tay A."/>
            <person name="Venter J.C."/>
            <person name="Strausberg R.L."/>
            <person name="Brenner S."/>
        </authorList>
    </citation>
    <scope>NUCLEOTIDE SEQUENCE [LARGE SCALE GENOMIC DNA]</scope>
</reference>
<evidence type="ECO:0000256" key="10">
    <source>
        <dbReference type="ARBA" id="ARBA00042351"/>
    </source>
</evidence>
<dbReference type="InterPro" id="IPR043973">
    <property type="entry name" value="TSP1_CCN"/>
</dbReference>
<name>A0A4W3JWI0_CALMI</name>
<dbReference type="GO" id="GO:0005615">
    <property type="term" value="C:extracellular space"/>
    <property type="evidence" value="ECO:0007669"/>
    <property type="project" value="TreeGrafter"/>
</dbReference>
<dbReference type="Pfam" id="PF00219">
    <property type="entry name" value="IGFBP"/>
    <property type="match status" value="1"/>
</dbReference>
<dbReference type="Pfam" id="PF19035">
    <property type="entry name" value="TSP1_CCN"/>
    <property type="match status" value="1"/>
</dbReference>
<evidence type="ECO:0000256" key="8">
    <source>
        <dbReference type="ARBA" id="ARBA00039941"/>
    </source>
</evidence>
<dbReference type="GO" id="GO:0019838">
    <property type="term" value="F:growth factor binding"/>
    <property type="evidence" value="ECO:0007669"/>
    <property type="project" value="UniProtKB-KW"/>
</dbReference>
<dbReference type="PANTHER" id="PTHR11348">
    <property type="entry name" value="CONNECTIVE TISSUE GROWTH FACTOR-RELATED"/>
    <property type="match status" value="1"/>
</dbReference>
<dbReference type="SUPFAM" id="SSF82895">
    <property type="entry name" value="TSP-1 type 1 repeat"/>
    <property type="match status" value="1"/>
</dbReference>
<dbReference type="PROSITE" id="PS50092">
    <property type="entry name" value="TSP1"/>
    <property type="match status" value="1"/>
</dbReference>
<comment type="similarity">
    <text evidence="2">Belongs to the CCN family.</text>
</comment>
<dbReference type="STRING" id="7868.ENSCMIP00000047202"/>
<dbReference type="SMART" id="SM00214">
    <property type="entry name" value="VWC"/>
    <property type="match status" value="1"/>
</dbReference>
<dbReference type="AlphaFoldDB" id="A0A4W3JWI0"/>
<keyword evidence="7" id="KW-0340">Growth factor binding</keyword>
<evidence type="ECO:0000256" key="9">
    <source>
        <dbReference type="ARBA" id="ARBA00042204"/>
    </source>
</evidence>
<reference evidence="16" key="3">
    <citation type="journal article" date="2014" name="Nature">
        <title>Elephant shark genome provides unique insights into gnathostome evolution.</title>
        <authorList>
            <consortium name="International Elephant Shark Genome Sequencing Consortium"/>
            <person name="Venkatesh B."/>
            <person name="Lee A.P."/>
            <person name="Ravi V."/>
            <person name="Maurya A.K."/>
            <person name="Lian M.M."/>
            <person name="Swann J.B."/>
            <person name="Ohta Y."/>
            <person name="Flajnik M.F."/>
            <person name="Sutoh Y."/>
            <person name="Kasahara M."/>
            <person name="Hoon S."/>
            <person name="Gangu V."/>
            <person name="Roy S.W."/>
            <person name="Irimia M."/>
            <person name="Korzh V."/>
            <person name="Kondrychyn I."/>
            <person name="Lim Z.W."/>
            <person name="Tay B.H."/>
            <person name="Tohari S."/>
            <person name="Kong K.W."/>
            <person name="Ho S."/>
            <person name="Lorente-Galdos B."/>
            <person name="Quilez J."/>
            <person name="Marques-Bonet T."/>
            <person name="Raney B.J."/>
            <person name="Ingham P.W."/>
            <person name="Tay A."/>
            <person name="Hillier L.W."/>
            <person name="Minx P."/>
            <person name="Boehm T."/>
            <person name="Wilson R.K."/>
            <person name="Brenner S."/>
            <person name="Warren W.C."/>
        </authorList>
    </citation>
    <scope>NUCLEOTIDE SEQUENCE [LARGE SCALE GENOMIC DNA]</scope>
</reference>
<keyword evidence="4" id="KW-0597">Phosphoprotein</keyword>
<dbReference type="InterPro" id="IPR000867">
    <property type="entry name" value="IGFBP-like"/>
</dbReference>
<dbReference type="InterPro" id="IPR050941">
    <property type="entry name" value="CCN"/>
</dbReference>
<reference evidence="16" key="1">
    <citation type="journal article" date="2006" name="Science">
        <title>Ancient noncoding elements conserved in the human genome.</title>
        <authorList>
            <person name="Venkatesh B."/>
            <person name="Kirkness E.F."/>
            <person name="Loh Y.H."/>
            <person name="Halpern A.L."/>
            <person name="Lee A.P."/>
            <person name="Johnson J."/>
            <person name="Dandona N."/>
            <person name="Viswanathan L.D."/>
            <person name="Tay A."/>
            <person name="Venter J.C."/>
            <person name="Strausberg R.L."/>
            <person name="Brenner S."/>
        </authorList>
    </citation>
    <scope>NUCLEOTIDE SEQUENCE [LARGE SCALE GENOMIC DNA]</scope>
</reference>
<keyword evidence="5" id="KW-0732">Signal</keyword>
<dbReference type="SMART" id="SM00041">
    <property type="entry name" value="CT"/>
    <property type="match status" value="1"/>
</dbReference>
<feature type="domain" description="CTCK" evidence="12">
    <location>
        <begin position="286"/>
        <end position="355"/>
    </location>
</feature>
<dbReference type="InterPro" id="IPR036383">
    <property type="entry name" value="TSP1_rpt_sf"/>
</dbReference>
<dbReference type="PROSITE" id="PS00222">
    <property type="entry name" value="IGFBP_N_1"/>
    <property type="match status" value="1"/>
</dbReference>
<keyword evidence="3" id="KW-0964">Secreted</keyword>
<dbReference type="GO" id="GO:0008201">
    <property type="term" value="F:heparin binding"/>
    <property type="evidence" value="ECO:0007669"/>
    <property type="project" value="TreeGrafter"/>
</dbReference>
<evidence type="ECO:0000256" key="4">
    <source>
        <dbReference type="ARBA" id="ARBA00022553"/>
    </source>
</evidence>
<evidence type="ECO:0000256" key="6">
    <source>
        <dbReference type="ARBA" id="ARBA00023157"/>
    </source>
</evidence>
<dbReference type="GO" id="GO:0007165">
    <property type="term" value="P:signal transduction"/>
    <property type="evidence" value="ECO:0007669"/>
    <property type="project" value="InterPro"/>
</dbReference>
<keyword evidence="6" id="KW-1015">Disulfide bond</keyword>
<accession>A0A4W3JWI0</accession>
<keyword evidence="16" id="KW-1185">Reference proteome</keyword>
<dbReference type="Ensembl" id="ENSCMIT00000047871.1">
    <property type="protein sequence ID" value="ENSCMIP00000047202.1"/>
    <property type="gene ID" value="ENSCMIG00000019359.1"/>
</dbReference>
<evidence type="ECO:0000259" key="13">
    <source>
        <dbReference type="PROSITE" id="PS50184"/>
    </source>
</evidence>
<evidence type="ECO:0000256" key="5">
    <source>
        <dbReference type="ARBA" id="ARBA00022729"/>
    </source>
</evidence>
<sequence>MNLRVFVFVGTSRGAVGCRVSSRCPTECVCPPEPPLCPPGISTVLDGCGCCKVCARQLNEDCSPGRPCDPLRGLECNLGGASEAGEGLGICRAKSEGRTCEYNGKIYQNGENFQPSCKHQCTCLDGAVGCVPLCPQELPLARADCPNPRLVKVPGQCCQTFICDKVTSKLGLATLSDLSNLANLANFANLANLASWDDTISISSNKLFQGKAHALKTLAAWRRPVHTKCAVPTTPWSPCSRTCGWGISTRTSSDGPSCEPRLETRPCQERGCGQSQAPRLKKGKKCWRPHKVGEPVRLTHAGCRSVRRYQPLRCGQCRSPLHSRAVPVRFRCRNGHSFTRDVTMVQTCRCGRRCPPANLNEVSLPAHSRSSRH</sequence>
<dbReference type="InterPro" id="IPR000884">
    <property type="entry name" value="TSP1_rpt"/>
</dbReference>
<dbReference type="FunFam" id="2.10.70.10:FF:000015">
    <property type="entry name" value="CYR61 isoform 1"/>
    <property type="match status" value="1"/>
</dbReference>
<reference evidence="15" key="4">
    <citation type="submission" date="2025-08" db="UniProtKB">
        <authorList>
            <consortium name="Ensembl"/>
        </authorList>
    </citation>
    <scope>IDENTIFICATION</scope>
</reference>
<dbReference type="Gene3D" id="2.10.70.10">
    <property type="entry name" value="Complement Module, domain 1"/>
    <property type="match status" value="1"/>
</dbReference>
<dbReference type="SUPFAM" id="SSF57184">
    <property type="entry name" value="Growth factor receptor domain"/>
    <property type="match status" value="1"/>
</dbReference>
<dbReference type="GO" id="GO:0005178">
    <property type="term" value="F:integrin binding"/>
    <property type="evidence" value="ECO:0007669"/>
    <property type="project" value="TreeGrafter"/>
</dbReference>
<dbReference type="InterPro" id="IPR001007">
    <property type="entry name" value="VWF_dom"/>
</dbReference>
<evidence type="ECO:0000256" key="1">
    <source>
        <dbReference type="ARBA" id="ARBA00004613"/>
    </source>
</evidence>
<protein>
    <recommendedName>
        <fullName evidence="8">CCN family member 1</fullName>
    </recommendedName>
    <alternativeName>
        <fullName evidence="10">Cellular communication network factor 1</fullName>
    </alternativeName>
    <alternativeName>
        <fullName evidence="9">Protein CYR61</fullName>
    </alternativeName>
</protein>
<evidence type="ECO:0000256" key="7">
    <source>
        <dbReference type="ARBA" id="ARBA00023183"/>
    </source>
</evidence>
<dbReference type="InterPro" id="IPR017891">
    <property type="entry name" value="Insulin_GF-bd_Cys-rich_CS"/>
</dbReference>
<evidence type="ECO:0000313" key="16">
    <source>
        <dbReference type="Proteomes" id="UP000314986"/>
    </source>
</evidence>
<dbReference type="GO" id="GO:0007155">
    <property type="term" value="P:cell adhesion"/>
    <property type="evidence" value="ECO:0007669"/>
    <property type="project" value="TreeGrafter"/>
</dbReference>
<feature type="domain" description="IGFBP N-terminal" evidence="14">
    <location>
        <begin position="20"/>
        <end position="94"/>
    </location>
</feature>
<feature type="domain" description="VWFC" evidence="13">
    <location>
        <begin position="98"/>
        <end position="164"/>
    </location>
</feature>
<dbReference type="OMA" id="CTVRPCH"/>
<reference evidence="15" key="5">
    <citation type="submission" date="2025-09" db="UniProtKB">
        <authorList>
            <consortium name="Ensembl"/>
        </authorList>
    </citation>
    <scope>IDENTIFICATION</scope>
</reference>
<comment type="subcellular location">
    <subcellularLocation>
        <location evidence="1">Secreted</location>
    </subcellularLocation>
</comment>
<evidence type="ECO:0000259" key="12">
    <source>
        <dbReference type="PROSITE" id="PS01225"/>
    </source>
</evidence>
<evidence type="ECO:0000259" key="14">
    <source>
        <dbReference type="PROSITE" id="PS51323"/>
    </source>
</evidence>
<dbReference type="PROSITE" id="PS51323">
    <property type="entry name" value="IGFBP_N_2"/>
    <property type="match status" value="1"/>
</dbReference>
<evidence type="ECO:0000256" key="2">
    <source>
        <dbReference type="ARBA" id="ARBA00008125"/>
    </source>
</evidence>
<dbReference type="SMART" id="SM00121">
    <property type="entry name" value="IB"/>
    <property type="match status" value="1"/>
</dbReference>
<proteinExistence type="inferred from homology"/>
<dbReference type="InterPro" id="IPR006207">
    <property type="entry name" value="Cys_knot_C"/>
</dbReference>
<evidence type="ECO:0000313" key="15">
    <source>
        <dbReference type="Ensembl" id="ENSCMIP00000047202.1"/>
    </source>
</evidence>
<organism evidence="15 16">
    <name type="scientific">Callorhinchus milii</name>
    <name type="common">Ghost shark</name>
    <dbReference type="NCBI Taxonomy" id="7868"/>
    <lineage>
        <taxon>Eukaryota</taxon>
        <taxon>Metazoa</taxon>
        <taxon>Chordata</taxon>
        <taxon>Craniata</taxon>
        <taxon>Vertebrata</taxon>
        <taxon>Chondrichthyes</taxon>
        <taxon>Holocephali</taxon>
        <taxon>Chimaeriformes</taxon>
        <taxon>Callorhinchidae</taxon>
        <taxon>Callorhinchus</taxon>
    </lineage>
</organism>
<dbReference type="PROSITE" id="PS50184">
    <property type="entry name" value="VWFC_2"/>
    <property type="match status" value="1"/>
</dbReference>
<dbReference type="PANTHER" id="PTHR11348:SF18">
    <property type="entry name" value="CCN FAMILY MEMBER 1"/>
    <property type="match status" value="1"/>
</dbReference>
<dbReference type="GO" id="GO:0051240">
    <property type="term" value="P:positive regulation of multicellular organismal process"/>
    <property type="evidence" value="ECO:0007669"/>
    <property type="project" value="UniProtKB-ARBA"/>
</dbReference>
<dbReference type="InterPro" id="IPR009030">
    <property type="entry name" value="Growth_fac_rcpt_cys_sf"/>
</dbReference>
<dbReference type="GO" id="GO:0031012">
    <property type="term" value="C:extracellular matrix"/>
    <property type="evidence" value="ECO:0007669"/>
    <property type="project" value="TreeGrafter"/>
</dbReference>
<dbReference type="GeneTree" id="ENSGT00940000155151"/>
<comment type="caution">
    <text evidence="11">Lacks conserved residue(s) required for the propagation of feature annotation.</text>
</comment>
<dbReference type="Proteomes" id="UP000314986">
    <property type="component" value="Unassembled WGS sequence"/>
</dbReference>
<dbReference type="GO" id="GO:0045597">
    <property type="term" value="P:positive regulation of cell differentiation"/>
    <property type="evidence" value="ECO:0007669"/>
    <property type="project" value="TreeGrafter"/>
</dbReference>
<dbReference type="Pfam" id="PF00093">
    <property type="entry name" value="VWC"/>
    <property type="match status" value="1"/>
</dbReference>
<evidence type="ECO:0000256" key="3">
    <source>
        <dbReference type="ARBA" id="ARBA00022525"/>
    </source>
</evidence>
<dbReference type="InParanoid" id="A0A4W3JWI0"/>
<dbReference type="Gene3D" id="2.20.100.10">
    <property type="entry name" value="Thrombospondin type-1 (TSP1) repeat"/>
    <property type="match status" value="1"/>
</dbReference>